<evidence type="ECO:0000259" key="4">
    <source>
        <dbReference type="PROSITE" id="PS50042"/>
    </source>
</evidence>
<dbReference type="InterPro" id="IPR014710">
    <property type="entry name" value="RmlC-like_jellyroll"/>
</dbReference>
<dbReference type="InterPro" id="IPR012318">
    <property type="entry name" value="HTH_CRP"/>
</dbReference>
<dbReference type="Proteomes" id="UP001604335">
    <property type="component" value="Unassembled WGS sequence"/>
</dbReference>
<evidence type="ECO:0000256" key="2">
    <source>
        <dbReference type="ARBA" id="ARBA00023125"/>
    </source>
</evidence>
<accession>A0ABW7C566</accession>
<dbReference type="RefSeq" id="WP_393010193.1">
    <property type="nucleotide sequence ID" value="NZ_JAZAQF010000007.1"/>
</dbReference>
<feature type="domain" description="HTH crp-type" evidence="5">
    <location>
        <begin position="136"/>
        <end position="209"/>
    </location>
</feature>
<sequence>MPKMMRSTLASSTDLELRRLLEAQYRSQNLESFRTNQTIPLQPDRLWVVYRGAVALETLLPDGSEAILGFASTGTFFGQVLSAVNPYRASALAPTDLLPLSIDQVQQSPILARNLLFHALRRLDQASDLKSLLTLKRADERLWQLLQLLDREFGQPLGSARRLNLRLTHRQLASAAQTTRVTVTRLLQLFQAQGRIEIDADRHLWFPAGGKNSPDARGL</sequence>
<dbReference type="InterPro" id="IPR036388">
    <property type="entry name" value="WH-like_DNA-bd_sf"/>
</dbReference>
<dbReference type="SMART" id="SM00419">
    <property type="entry name" value="HTH_CRP"/>
    <property type="match status" value="1"/>
</dbReference>
<proteinExistence type="predicted"/>
<dbReference type="InterPro" id="IPR036390">
    <property type="entry name" value="WH_DNA-bd_sf"/>
</dbReference>
<gene>
    <name evidence="6" type="ORF">VPK24_01810</name>
</gene>
<evidence type="ECO:0000313" key="7">
    <source>
        <dbReference type="Proteomes" id="UP001604335"/>
    </source>
</evidence>
<evidence type="ECO:0000313" key="6">
    <source>
        <dbReference type="EMBL" id="MFG3816358.1"/>
    </source>
</evidence>
<dbReference type="Pfam" id="PF00027">
    <property type="entry name" value="cNMP_binding"/>
    <property type="match status" value="1"/>
</dbReference>
<dbReference type="InterPro" id="IPR018490">
    <property type="entry name" value="cNMP-bd_dom_sf"/>
</dbReference>
<dbReference type="PANTHER" id="PTHR24567:SF65">
    <property type="entry name" value="REGULATORY PROTEIN CYSR HOMOLOG"/>
    <property type="match status" value="1"/>
</dbReference>
<evidence type="ECO:0000259" key="5">
    <source>
        <dbReference type="PROSITE" id="PS51063"/>
    </source>
</evidence>
<organism evidence="6 7">
    <name type="scientific">Limnothrix redekei LRLZ20PSL1</name>
    <dbReference type="NCBI Taxonomy" id="3112953"/>
    <lineage>
        <taxon>Bacteria</taxon>
        <taxon>Bacillati</taxon>
        <taxon>Cyanobacteriota</taxon>
        <taxon>Cyanophyceae</taxon>
        <taxon>Pseudanabaenales</taxon>
        <taxon>Pseudanabaenaceae</taxon>
        <taxon>Limnothrix</taxon>
    </lineage>
</organism>
<dbReference type="Pfam" id="PF13545">
    <property type="entry name" value="HTH_Crp_2"/>
    <property type="match status" value="1"/>
</dbReference>
<dbReference type="SUPFAM" id="SSF51206">
    <property type="entry name" value="cAMP-binding domain-like"/>
    <property type="match status" value="1"/>
</dbReference>
<keyword evidence="2" id="KW-0238">DNA-binding</keyword>
<evidence type="ECO:0000256" key="3">
    <source>
        <dbReference type="ARBA" id="ARBA00023163"/>
    </source>
</evidence>
<dbReference type="EMBL" id="JAZAQF010000007">
    <property type="protein sequence ID" value="MFG3816358.1"/>
    <property type="molecule type" value="Genomic_DNA"/>
</dbReference>
<dbReference type="PROSITE" id="PS50042">
    <property type="entry name" value="CNMP_BINDING_3"/>
    <property type="match status" value="1"/>
</dbReference>
<keyword evidence="3" id="KW-0804">Transcription</keyword>
<protein>
    <submittedName>
        <fullName evidence="6">Crp/Fnr family transcriptional regulator</fullName>
    </submittedName>
</protein>
<dbReference type="SUPFAM" id="SSF46785">
    <property type="entry name" value="Winged helix' DNA-binding domain"/>
    <property type="match status" value="1"/>
</dbReference>
<reference evidence="7" key="1">
    <citation type="journal article" date="2024" name="Algal Res.">
        <title>Biochemical, toxicological and genomic investigation of a high-biomass producing Limnothrix strain isolated from Italian shallow drinking water reservoir.</title>
        <authorList>
            <person name="Simonazzi M."/>
            <person name="Shishido T.K."/>
            <person name="Delbaje E."/>
            <person name="Wahlsten M."/>
            <person name="Fewer D.P."/>
            <person name="Sivonen K."/>
            <person name="Pezzolesi L."/>
            <person name="Pistocchi R."/>
        </authorList>
    </citation>
    <scope>NUCLEOTIDE SEQUENCE [LARGE SCALE GENOMIC DNA]</scope>
    <source>
        <strain evidence="7">LRLZ20PSL1</strain>
    </source>
</reference>
<dbReference type="InterPro" id="IPR050397">
    <property type="entry name" value="Env_Response_Regulators"/>
</dbReference>
<dbReference type="Gene3D" id="1.10.10.10">
    <property type="entry name" value="Winged helix-like DNA-binding domain superfamily/Winged helix DNA-binding domain"/>
    <property type="match status" value="1"/>
</dbReference>
<dbReference type="InterPro" id="IPR000595">
    <property type="entry name" value="cNMP-bd_dom"/>
</dbReference>
<keyword evidence="7" id="KW-1185">Reference proteome</keyword>
<feature type="domain" description="Cyclic nucleotide-binding" evidence="4">
    <location>
        <begin position="44"/>
        <end position="92"/>
    </location>
</feature>
<dbReference type="PROSITE" id="PS51063">
    <property type="entry name" value="HTH_CRP_2"/>
    <property type="match status" value="1"/>
</dbReference>
<dbReference type="PANTHER" id="PTHR24567">
    <property type="entry name" value="CRP FAMILY TRANSCRIPTIONAL REGULATORY PROTEIN"/>
    <property type="match status" value="1"/>
</dbReference>
<evidence type="ECO:0000256" key="1">
    <source>
        <dbReference type="ARBA" id="ARBA00023015"/>
    </source>
</evidence>
<dbReference type="Gene3D" id="2.60.120.10">
    <property type="entry name" value="Jelly Rolls"/>
    <property type="match status" value="1"/>
</dbReference>
<dbReference type="CDD" id="cd00038">
    <property type="entry name" value="CAP_ED"/>
    <property type="match status" value="1"/>
</dbReference>
<name>A0ABW7C566_9CYAN</name>
<comment type="caution">
    <text evidence="6">The sequence shown here is derived from an EMBL/GenBank/DDBJ whole genome shotgun (WGS) entry which is preliminary data.</text>
</comment>
<keyword evidence="1" id="KW-0805">Transcription regulation</keyword>